<reference evidence="7 8" key="1">
    <citation type="journal article" date="2019" name="Int. J. Syst. Evol. Microbiol.">
        <title>The Global Catalogue of Microorganisms (GCM) 10K type strain sequencing project: providing services to taxonomists for standard genome sequencing and annotation.</title>
        <authorList>
            <consortium name="The Broad Institute Genomics Platform"/>
            <consortium name="The Broad Institute Genome Sequencing Center for Infectious Disease"/>
            <person name="Wu L."/>
            <person name="Ma J."/>
        </authorList>
    </citation>
    <scope>NUCLEOTIDE SEQUENCE [LARGE SCALE GENOMIC DNA]</scope>
    <source>
        <strain evidence="7 8">JCM 14331</strain>
    </source>
</reference>
<comment type="caution">
    <text evidence="7">The sequence shown here is derived from an EMBL/GenBank/DDBJ whole genome shotgun (WGS) entry which is preliminary data.</text>
</comment>
<feature type="chain" id="PRO_5045195405" description="TonB C-terminal domain-containing protein" evidence="5">
    <location>
        <begin position="18"/>
        <end position="443"/>
    </location>
</feature>
<dbReference type="SUPFAM" id="SSF74653">
    <property type="entry name" value="TolA/TonB C-terminal domain"/>
    <property type="match status" value="1"/>
</dbReference>
<evidence type="ECO:0000256" key="5">
    <source>
        <dbReference type="SAM" id="SignalP"/>
    </source>
</evidence>
<dbReference type="Pfam" id="PF03544">
    <property type="entry name" value="TonB_C"/>
    <property type="match status" value="1"/>
</dbReference>
<evidence type="ECO:0000256" key="2">
    <source>
        <dbReference type="ARBA" id="ARBA00022692"/>
    </source>
</evidence>
<feature type="signal peptide" evidence="5">
    <location>
        <begin position="1"/>
        <end position="17"/>
    </location>
</feature>
<keyword evidence="3" id="KW-1133">Transmembrane helix</keyword>
<evidence type="ECO:0000313" key="8">
    <source>
        <dbReference type="Proteomes" id="UP001501169"/>
    </source>
</evidence>
<dbReference type="RefSeq" id="WP_226768240.1">
    <property type="nucleotide sequence ID" value="NZ_BAAAEO010000007.1"/>
</dbReference>
<dbReference type="PROSITE" id="PS52015">
    <property type="entry name" value="TONB_CTD"/>
    <property type="match status" value="1"/>
</dbReference>
<proteinExistence type="predicted"/>
<keyword evidence="4" id="KW-0472">Membrane</keyword>
<dbReference type="Gene3D" id="1.25.40.10">
    <property type="entry name" value="Tetratricopeptide repeat domain"/>
    <property type="match status" value="1"/>
</dbReference>
<dbReference type="NCBIfam" id="TIGR01352">
    <property type="entry name" value="tonB_Cterm"/>
    <property type="match status" value="1"/>
</dbReference>
<dbReference type="EMBL" id="BAAAEO010000007">
    <property type="protein sequence ID" value="GAA0564845.1"/>
    <property type="molecule type" value="Genomic_DNA"/>
</dbReference>
<protein>
    <recommendedName>
        <fullName evidence="6">TonB C-terminal domain-containing protein</fullName>
    </recommendedName>
</protein>
<keyword evidence="2" id="KW-0812">Transmembrane</keyword>
<gene>
    <name evidence="7" type="ORF">GCM10009098_36220</name>
</gene>
<evidence type="ECO:0000259" key="6">
    <source>
        <dbReference type="PROSITE" id="PS52015"/>
    </source>
</evidence>
<dbReference type="Proteomes" id="UP001501169">
    <property type="component" value="Unassembled WGS sequence"/>
</dbReference>
<dbReference type="InterPro" id="IPR006260">
    <property type="entry name" value="TonB/TolA_C"/>
</dbReference>
<comment type="subcellular location">
    <subcellularLocation>
        <location evidence="1">Membrane</location>
        <topology evidence="1">Single-pass membrane protein</topology>
    </subcellularLocation>
</comment>
<feature type="domain" description="TonB C-terminal" evidence="6">
    <location>
        <begin position="128"/>
        <end position="219"/>
    </location>
</feature>
<evidence type="ECO:0000256" key="1">
    <source>
        <dbReference type="ARBA" id="ARBA00004167"/>
    </source>
</evidence>
<organism evidence="7 8">
    <name type="scientific">Rheinheimera aquimaris</name>
    <dbReference type="NCBI Taxonomy" id="412437"/>
    <lineage>
        <taxon>Bacteria</taxon>
        <taxon>Pseudomonadati</taxon>
        <taxon>Pseudomonadota</taxon>
        <taxon>Gammaproteobacteria</taxon>
        <taxon>Chromatiales</taxon>
        <taxon>Chromatiaceae</taxon>
        <taxon>Rheinheimera</taxon>
    </lineage>
</organism>
<name>A0ABN1EF32_9GAMM</name>
<evidence type="ECO:0000256" key="3">
    <source>
        <dbReference type="ARBA" id="ARBA00022989"/>
    </source>
</evidence>
<dbReference type="SUPFAM" id="SSF81901">
    <property type="entry name" value="HCP-like"/>
    <property type="match status" value="1"/>
</dbReference>
<keyword evidence="8" id="KW-1185">Reference proteome</keyword>
<dbReference type="InterPro" id="IPR011990">
    <property type="entry name" value="TPR-like_helical_dom_sf"/>
</dbReference>
<evidence type="ECO:0000256" key="4">
    <source>
        <dbReference type="ARBA" id="ARBA00023136"/>
    </source>
</evidence>
<evidence type="ECO:0000313" key="7">
    <source>
        <dbReference type="EMBL" id="GAA0564845.1"/>
    </source>
</evidence>
<accession>A0ABN1EF32</accession>
<keyword evidence="5" id="KW-0732">Signal</keyword>
<dbReference type="InterPro" id="IPR037682">
    <property type="entry name" value="TonB_C"/>
</dbReference>
<dbReference type="Gene3D" id="3.30.2420.10">
    <property type="entry name" value="TonB"/>
    <property type="match status" value="1"/>
</dbReference>
<sequence>MRYLLILALLFSVTSKADMIEALRAYEEKDFVKAKAEFADLLPLGNDIAAYNLAAMAHLGQDTASTETEAIALFKFAAFLGHPNAGKLAEKLSLKLSDEQKTQVETKFKLLQEQLQIAVEPIEVPADFSFINPIPVRARAAEYPFQAKEAGLSGFNILRYLVDGEGKVQVVDVLHSYPKERFDYASVKALRKWRYEATGETRIMHMQFIYILDDGASFNKAIRLMDEGKIWDYAMLGSADHQQAMGSLLYIMHNQSDYKFLIERGGDLALQRPDFSYIEPRMTPQFRLKALRGIAIVRTDDQGVIHEIVQGSELISPKANELLKMQIEKVDRAGLFFIGRLPDAPDYEKIVVTPVAKIPQNYTASYWWNLAARSGDEKAQRFLAAFDDKWREYMVSKGDVSSMTWQGASYIIDGNIKEGNRLLNKAAETGYRSAQELKAFFQP</sequence>